<evidence type="ECO:0000313" key="3">
    <source>
        <dbReference type="EMBL" id="CAJ0572506.1"/>
    </source>
</evidence>
<evidence type="ECO:0000259" key="2">
    <source>
        <dbReference type="Pfam" id="PF08572"/>
    </source>
</evidence>
<reference evidence="3" key="1">
    <citation type="submission" date="2023-06" db="EMBL/GenBank/DDBJ databases">
        <authorList>
            <person name="Delattre M."/>
        </authorList>
    </citation>
    <scope>NUCLEOTIDE SEQUENCE</scope>
    <source>
        <strain evidence="3">AF72</strain>
    </source>
</reference>
<dbReference type="InterPro" id="IPR027104">
    <property type="entry name" value="Prp3"/>
</dbReference>
<gene>
    <name evidence="3" type="ORF">MSPICULIGERA_LOCUS10890</name>
</gene>
<dbReference type="EMBL" id="CATQJA010002599">
    <property type="protein sequence ID" value="CAJ0572506.1"/>
    <property type="molecule type" value="Genomic_DNA"/>
</dbReference>
<organism evidence="3 4">
    <name type="scientific">Mesorhabditis spiculigera</name>
    <dbReference type="NCBI Taxonomy" id="96644"/>
    <lineage>
        <taxon>Eukaryota</taxon>
        <taxon>Metazoa</taxon>
        <taxon>Ecdysozoa</taxon>
        <taxon>Nematoda</taxon>
        <taxon>Chromadorea</taxon>
        <taxon>Rhabditida</taxon>
        <taxon>Rhabditina</taxon>
        <taxon>Rhabditomorpha</taxon>
        <taxon>Rhabditoidea</taxon>
        <taxon>Rhabditidae</taxon>
        <taxon>Mesorhabditinae</taxon>
        <taxon>Mesorhabditis</taxon>
    </lineage>
</organism>
<dbReference type="AlphaFoldDB" id="A0AA36CNS3"/>
<feature type="non-terminal residue" evidence="3">
    <location>
        <position position="497"/>
    </location>
</feature>
<accession>A0AA36CNS3</accession>
<dbReference type="PANTHER" id="PTHR14212">
    <property type="entry name" value="U4/U6-ASSOCIATED RNA SPLICING FACTOR-RELATED"/>
    <property type="match status" value="1"/>
</dbReference>
<evidence type="ECO:0000256" key="1">
    <source>
        <dbReference type="SAM" id="MobiDB-lite"/>
    </source>
</evidence>
<evidence type="ECO:0000313" key="4">
    <source>
        <dbReference type="Proteomes" id="UP001177023"/>
    </source>
</evidence>
<keyword evidence="4" id="KW-1185">Reference proteome</keyword>
<dbReference type="GO" id="GO:0000398">
    <property type="term" value="P:mRNA splicing, via spliceosome"/>
    <property type="evidence" value="ECO:0007669"/>
    <property type="project" value="InterPro"/>
</dbReference>
<dbReference type="Pfam" id="PF08572">
    <property type="entry name" value="PRP3"/>
    <property type="match status" value="1"/>
</dbReference>
<sequence>MGRKELEEICDRYLSRREEREKAVDAVERCVKKGYDYERLKDKLLGLVTDSHKAHKIIDKVTSLYPQLRKRTKFEENREGPSGEKRRRDDREDRENRRGSDRDRDRERDRDRSRVEREKEEQQRKRDKIGYGDPFAGRNISDRDKERLIKMAQAELDQKKKHREENKNFTVTEDDLRAKELMLVAQQEIEERKKQFTSLVTGTVPDDNEPVSRNPSTVQLGILRPQEAALFVNYSMDKKSRIEELKAKLNASRTLSSIAPVVPKKDTATAEEKKQTRKQLQEAQFEVKEYMDPRIIGRAPGRKARVFNFHEKGEFERLANKQRAMAKLDLLQAEISEKANTTGISSAVKLAMVTPATHATTIPDIEWWDQIVLEKDNYDEIPEETVPTRYSETVTNLVEHPTQLRPATEPHSAQFLRTYLTKKETKKIRRQNRKEMQKEKTEKIRLGLEKPPEPKVKLSNLMRVLGNDAVQDPTKMEAHVRKQMAERMKKYGIDFRW</sequence>
<dbReference type="Proteomes" id="UP001177023">
    <property type="component" value="Unassembled WGS sequence"/>
</dbReference>
<feature type="domain" description="Pre-mRNA-splicing factor 3" evidence="2">
    <location>
        <begin position="289"/>
        <end position="490"/>
    </location>
</feature>
<name>A0AA36CNS3_9BILA</name>
<dbReference type="GO" id="GO:0046540">
    <property type="term" value="C:U4/U6 x U5 tri-snRNP complex"/>
    <property type="evidence" value="ECO:0007669"/>
    <property type="project" value="InterPro"/>
</dbReference>
<feature type="compositionally biased region" description="Basic and acidic residues" evidence="1">
    <location>
        <begin position="73"/>
        <end position="130"/>
    </location>
</feature>
<dbReference type="PANTHER" id="PTHR14212:SF0">
    <property type="entry name" value="U4_U6 SMALL NUCLEAR RIBONUCLEOPROTEIN PRP3"/>
    <property type="match status" value="1"/>
</dbReference>
<proteinExistence type="predicted"/>
<dbReference type="InterPro" id="IPR013881">
    <property type="entry name" value="Pre-mRNA_splic_Prp3_dom"/>
</dbReference>
<protein>
    <recommendedName>
        <fullName evidence="2">Pre-mRNA-splicing factor 3 domain-containing protein</fullName>
    </recommendedName>
</protein>
<feature type="region of interest" description="Disordered" evidence="1">
    <location>
        <begin position="72"/>
        <end position="145"/>
    </location>
</feature>
<comment type="caution">
    <text evidence="3">The sequence shown here is derived from an EMBL/GenBank/DDBJ whole genome shotgun (WGS) entry which is preliminary data.</text>
</comment>